<dbReference type="Pfam" id="PF01431">
    <property type="entry name" value="Peptidase_M13"/>
    <property type="match status" value="2"/>
</dbReference>
<comment type="similarity">
    <text evidence="2">Belongs to the peptidase M13 family.</text>
</comment>
<feature type="transmembrane region" description="Helical" evidence="9">
    <location>
        <begin position="277"/>
        <end position="298"/>
    </location>
</feature>
<dbReference type="PANTHER" id="PTHR11733">
    <property type="entry name" value="ZINC METALLOPROTEASE FAMILY M13 NEPRILYSIN-RELATED"/>
    <property type="match status" value="1"/>
</dbReference>
<evidence type="ECO:0000256" key="1">
    <source>
        <dbReference type="ARBA" id="ARBA00001947"/>
    </source>
</evidence>
<evidence type="ECO:0000256" key="4">
    <source>
        <dbReference type="ARBA" id="ARBA00022723"/>
    </source>
</evidence>
<feature type="domain" description="Peptidase M13 N-terminal" evidence="11">
    <location>
        <begin position="332"/>
        <end position="702"/>
    </location>
</feature>
<feature type="domain" description="Peptidase M13 C-terminal" evidence="10">
    <location>
        <begin position="858"/>
        <end position="938"/>
    </location>
</feature>
<organism evidence="12 13">
    <name type="scientific">Amblyomma americanum</name>
    <name type="common">Lone star tick</name>
    <dbReference type="NCBI Taxonomy" id="6943"/>
    <lineage>
        <taxon>Eukaryota</taxon>
        <taxon>Metazoa</taxon>
        <taxon>Ecdysozoa</taxon>
        <taxon>Arthropoda</taxon>
        <taxon>Chelicerata</taxon>
        <taxon>Arachnida</taxon>
        <taxon>Acari</taxon>
        <taxon>Parasitiformes</taxon>
        <taxon>Ixodida</taxon>
        <taxon>Ixodoidea</taxon>
        <taxon>Ixodidae</taxon>
        <taxon>Amblyomminae</taxon>
        <taxon>Amblyomma</taxon>
    </lineage>
</organism>
<feature type="region of interest" description="Disordered" evidence="8">
    <location>
        <begin position="1"/>
        <end position="128"/>
    </location>
</feature>
<keyword evidence="7" id="KW-0482">Metalloprotease</keyword>
<protein>
    <recommendedName>
        <fullName evidence="14">M13 family peptidase</fullName>
    </recommendedName>
</protein>
<evidence type="ECO:0008006" key="14">
    <source>
        <dbReference type="Google" id="ProtNLM"/>
    </source>
</evidence>
<dbReference type="AlphaFoldDB" id="A0AAQ4EUP1"/>
<evidence type="ECO:0000256" key="2">
    <source>
        <dbReference type="ARBA" id="ARBA00007357"/>
    </source>
</evidence>
<dbReference type="GO" id="GO:0005886">
    <property type="term" value="C:plasma membrane"/>
    <property type="evidence" value="ECO:0007669"/>
    <property type="project" value="TreeGrafter"/>
</dbReference>
<evidence type="ECO:0000256" key="6">
    <source>
        <dbReference type="ARBA" id="ARBA00022833"/>
    </source>
</evidence>
<dbReference type="Pfam" id="PF05649">
    <property type="entry name" value="Peptidase_M13_N"/>
    <property type="match status" value="1"/>
</dbReference>
<dbReference type="GO" id="GO:0004222">
    <property type="term" value="F:metalloendopeptidase activity"/>
    <property type="evidence" value="ECO:0007669"/>
    <property type="project" value="InterPro"/>
</dbReference>
<keyword evidence="4" id="KW-0479">Metal-binding</keyword>
<feature type="compositionally biased region" description="Basic and acidic residues" evidence="8">
    <location>
        <begin position="15"/>
        <end position="25"/>
    </location>
</feature>
<keyword evidence="3" id="KW-0645">Protease</keyword>
<keyword evidence="9" id="KW-1133">Transmembrane helix</keyword>
<feature type="region of interest" description="Disordered" evidence="8">
    <location>
        <begin position="170"/>
        <end position="194"/>
    </location>
</feature>
<reference evidence="12 13" key="1">
    <citation type="journal article" date="2023" name="Arcadia Sci">
        <title>De novo assembly of a long-read Amblyomma americanum tick genome.</title>
        <authorList>
            <person name="Chou S."/>
            <person name="Poskanzer K.E."/>
            <person name="Rollins M."/>
            <person name="Thuy-Boun P.S."/>
        </authorList>
    </citation>
    <scope>NUCLEOTIDE SEQUENCE [LARGE SCALE GENOMIC DNA]</scope>
    <source>
        <strain evidence="12">F_SG_1</strain>
        <tissue evidence="12">Salivary glands</tissue>
    </source>
</reference>
<name>A0AAQ4EUP1_AMBAM</name>
<feature type="domain" description="Peptidase M13 C-terminal" evidence="10">
    <location>
        <begin position="771"/>
        <end position="846"/>
    </location>
</feature>
<dbReference type="Gene3D" id="1.10.1380.10">
    <property type="entry name" value="Neutral endopeptidase , domain2"/>
    <property type="match status" value="1"/>
</dbReference>
<keyword evidence="9" id="KW-0812">Transmembrane</keyword>
<evidence type="ECO:0000256" key="7">
    <source>
        <dbReference type="ARBA" id="ARBA00023049"/>
    </source>
</evidence>
<gene>
    <name evidence="12" type="ORF">V5799_020219</name>
</gene>
<proteinExistence type="inferred from homology"/>
<keyword evidence="5" id="KW-0378">Hydrolase</keyword>
<dbReference type="GO" id="GO:0016485">
    <property type="term" value="P:protein processing"/>
    <property type="evidence" value="ECO:0007669"/>
    <property type="project" value="TreeGrafter"/>
</dbReference>
<dbReference type="PROSITE" id="PS51885">
    <property type="entry name" value="NEPRILYSIN"/>
    <property type="match status" value="1"/>
</dbReference>
<dbReference type="Gene3D" id="3.40.390.10">
    <property type="entry name" value="Collagenase (Catalytic Domain)"/>
    <property type="match status" value="1"/>
</dbReference>
<dbReference type="InterPro" id="IPR008753">
    <property type="entry name" value="Peptidase_M13_N"/>
</dbReference>
<evidence type="ECO:0000259" key="11">
    <source>
        <dbReference type="Pfam" id="PF05649"/>
    </source>
</evidence>
<comment type="caution">
    <text evidence="12">The sequence shown here is derived from an EMBL/GenBank/DDBJ whole genome shotgun (WGS) entry which is preliminary data.</text>
</comment>
<dbReference type="InterPro" id="IPR018497">
    <property type="entry name" value="Peptidase_M13_C"/>
</dbReference>
<dbReference type="GO" id="GO:0046872">
    <property type="term" value="F:metal ion binding"/>
    <property type="evidence" value="ECO:0007669"/>
    <property type="project" value="UniProtKB-KW"/>
</dbReference>
<dbReference type="SUPFAM" id="SSF55486">
    <property type="entry name" value="Metalloproteases ('zincins'), catalytic domain"/>
    <property type="match status" value="1"/>
</dbReference>
<dbReference type="InterPro" id="IPR024079">
    <property type="entry name" value="MetalloPept_cat_dom_sf"/>
</dbReference>
<feature type="compositionally biased region" description="Basic and acidic residues" evidence="8">
    <location>
        <begin position="33"/>
        <end position="42"/>
    </location>
</feature>
<accession>A0AAQ4EUP1</accession>
<evidence type="ECO:0000256" key="5">
    <source>
        <dbReference type="ARBA" id="ARBA00022801"/>
    </source>
</evidence>
<dbReference type="PANTHER" id="PTHR11733:SF241">
    <property type="entry name" value="GH26575P-RELATED"/>
    <property type="match status" value="1"/>
</dbReference>
<sequence>MSGPSSPLPTTGDLAPDRTNAREEPAAASEQALKPHDDERSQRGPTAVTVPSLRTLDEPTATVGRPNHPEPEAPASEETQDAQKGSENLPSLAPGAEARKEASQVLAGELLSPAPEQGKRIVPDPVTAGPLGCESEPAAAGVSAMPQGRIIAQGPGISTVSPPLVTAGSLSTVSPVSRGEGNHLKGEEAEQPQPFIQSNAERIGAVGSTTSGTTSGATSGAASGAMSSSVPLVVDAKAKTHSAAPDVLSPASRAAMMGRTPAQLSGLSKNETLKKKAAMAVAAAVVVAGIIAFALLAASHQPFVIKDDYCTSEECQFHVNMLTARLDNSIDPCEDFSAYVCSSWSRSADYIEFAKSPIDHMLFSRFNRFKKMLEEGTRKLPAGEKARAMYDVCMSTDVDDKGNIENFLPLMQAVGLSWPEQRADNRSALGVSLALSYRWQCPLWVSVEVPVTRSKRKWRLHIKPGNHVPLLWNQYKSVRSGGVYMEYWHGFYSAFRTNFTQPLDKSSIEAIANTEGDIVRRLWNSYASQKRNPAVVPLAEIGNFTAPLSSSTWLEQFNLQLKLRPPVLEDEDVITSDTGFLATLGALFANYTNQQLLDQLAWSFVQFCAPAVDRQLHLVRFGDPWKANVYKPIFCAFRVELTFKMLVFALDFVSHLTEEDQLIVNKGYNSLISATLAMVNSSSWMDGESRELAANKVASIQTLLWPTPRWLSNEALDALYSEYPSKEETFGDFWINAQFAMARHNRTHDFEAAHSLPKNIGPPDFEYDYVLNNIEVPIGIVDRPLYYRRGTKAMFYGGLGFQMALEIVCALDKLGIRWNKDGEKVASILSEATIQIFDAKDSCLKDEGIETVFPEIPALEIAYTAMVHAIQSDKDSLSIQGLSEEKVFFMTICYMTCRSPNTQEVLGANCNKIVRNSPVFQKTFNCPSGSKMNPAKKCYFFA</sequence>
<evidence type="ECO:0000256" key="9">
    <source>
        <dbReference type="SAM" id="Phobius"/>
    </source>
</evidence>
<evidence type="ECO:0000259" key="10">
    <source>
        <dbReference type="Pfam" id="PF01431"/>
    </source>
</evidence>
<keyword evidence="6" id="KW-0862">Zinc</keyword>
<feature type="region of interest" description="Disordered" evidence="8">
    <location>
        <begin position="206"/>
        <end position="225"/>
    </location>
</feature>
<keyword evidence="9" id="KW-0472">Membrane</keyword>
<keyword evidence="13" id="KW-1185">Reference proteome</keyword>
<dbReference type="InterPro" id="IPR000718">
    <property type="entry name" value="Peptidase_M13"/>
</dbReference>
<evidence type="ECO:0000256" key="8">
    <source>
        <dbReference type="SAM" id="MobiDB-lite"/>
    </source>
</evidence>
<comment type="cofactor">
    <cofactor evidence="1">
        <name>Zn(2+)</name>
        <dbReference type="ChEBI" id="CHEBI:29105"/>
    </cofactor>
</comment>
<evidence type="ECO:0000256" key="3">
    <source>
        <dbReference type="ARBA" id="ARBA00022670"/>
    </source>
</evidence>
<evidence type="ECO:0000313" key="13">
    <source>
        <dbReference type="Proteomes" id="UP001321473"/>
    </source>
</evidence>
<evidence type="ECO:0000313" key="12">
    <source>
        <dbReference type="EMBL" id="KAK8778440.1"/>
    </source>
</evidence>
<dbReference type="InterPro" id="IPR042089">
    <property type="entry name" value="Peptidase_M13_dom_2"/>
</dbReference>
<dbReference type="Proteomes" id="UP001321473">
    <property type="component" value="Unassembled WGS sequence"/>
</dbReference>
<dbReference type="EMBL" id="JARKHS020010754">
    <property type="protein sequence ID" value="KAK8778440.1"/>
    <property type="molecule type" value="Genomic_DNA"/>
</dbReference>